<evidence type="ECO:0000259" key="12">
    <source>
        <dbReference type="Pfam" id="PF14703"/>
    </source>
</evidence>
<evidence type="ECO:0000256" key="5">
    <source>
        <dbReference type="ARBA" id="ARBA00022989"/>
    </source>
</evidence>
<evidence type="ECO:0000259" key="11">
    <source>
        <dbReference type="Pfam" id="PF13967"/>
    </source>
</evidence>
<keyword evidence="4 9" id="KW-0812">Transmembrane</keyword>
<dbReference type="PANTHER" id="PTHR13018">
    <property type="entry name" value="PROBABLE MEMBRANE PROTEIN DUF221-RELATED"/>
    <property type="match status" value="1"/>
</dbReference>
<dbReference type="InterPro" id="IPR003864">
    <property type="entry name" value="CSC1/OSCA1-like_7TM"/>
</dbReference>
<feature type="transmembrane region" description="Helical" evidence="9">
    <location>
        <begin position="619"/>
        <end position="650"/>
    </location>
</feature>
<dbReference type="InterPro" id="IPR027815">
    <property type="entry name" value="CSC1/OSCA1-like_cyt"/>
</dbReference>
<dbReference type="GO" id="GO:0005886">
    <property type="term" value="C:plasma membrane"/>
    <property type="evidence" value="ECO:0007669"/>
    <property type="project" value="TreeGrafter"/>
</dbReference>
<reference evidence="13" key="3">
    <citation type="submission" date="2025-09" db="UniProtKB">
        <authorList>
            <consortium name="Ensembl"/>
        </authorList>
    </citation>
    <scope>IDENTIFICATION</scope>
</reference>
<evidence type="ECO:0000256" key="4">
    <source>
        <dbReference type="ARBA" id="ARBA00022692"/>
    </source>
</evidence>
<feature type="domain" description="CSC1/OSCA1-like cytosolic" evidence="12">
    <location>
        <begin position="230"/>
        <end position="418"/>
    </location>
</feature>
<feature type="transmembrane region" description="Helical" evidence="9">
    <location>
        <begin position="194"/>
        <end position="213"/>
    </location>
</feature>
<feature type="domain" description="CSC1/OSCA1-like N-terminal transmembrane" evidence="11">
    <location>
        <begin position="52"/>
        <end position="215"/>
    </location>
</feature>
<comment type="catalytic activity">
    <reaction evidence="7">
        <text>Ca(2+)(in) = Ca(2+)(out)</text>
        <dbReference type="Rhea" id="RHEA:29671"/>
        <dbReference type="ChEBI" id="CHEBI:29108"/>
    </reaction>
</comment>
<feature type="compositionally biased region" description="Polar residues" evidence="8">
    <location>
        <begin position="778"/>
        <end position="793"/>
    </location>
</feature>
<evidence type="ECO:0000256" key="2">
    <source>
        <dbReference type="ARBA" id="ARBA00007779"/>
    </source>
</evidence>
<feature type="transmembrane region" description="Helical" evidence="9">
    <location>
        <begin position="705"/>
        <end position="726"/>
    </location>
</feature>
<comment type="similarity">
    <text evidence="2">Belongs to the CSC1 (TC 1.A.17) family.</text>
</comment>
<comment type="subcellular location">
    <subcellularLocation>
        <location evidence="1">Membrane</location>
        <topology evidence="1">Multi-pass membrane protein</topology>
    </subcellularLocation>
</comment>
<name>A0A8C7QHI5_ONCMY</name>
<dbReference type="GeneTree" id="ENSGT00940000159576"/>
<dbReference type="InterPro" id="IPR032880">
    <property type="entry name" value="CSC1/OSCA1-like_N"/>
</dbReference>
<accession>A0A8C7QHI5</accession>
<keyword evidence="3" id="KW-0813">Transport</keyword>
<evidence type="ECO:0000313" key="13">
    <source>
        <dbReference type="Ensembl" id="ENSOMYP00000038738.2"/>
    </source>
</evidence>
<protein>
    <submittedName>
        <fullName evidence="13">Transmembrane protein 63A</fullName>
    </submittedName>
</protein>
<sequence length="803" mass="91484">MNNVFYSAAVMSTWWGLVKNGSAHHVDNSSCFSSTESTVLKGNNFGGVPVVLLLDFSFFLALLILFSVIRRKLWDYGRLALISDREGFSETSHRRYGRMSSCVSNVEEPEHELGCCSWLPYIIRMDEEMVKARCGIDAVHYLSFQRHLITLLVLVTIISVTVILPVNLSGNLLGNDPYNFGRTTVGNLQKDNNLLWIHTVFAVIYLILTVLLLRRHTSQMKGMGRGLTRNTLFASSIPKEASEEDIRTHFTEAYPTCRVCEVHLTYDVAQLMHLDKERKRAEKNLHYYERVLQRGGQREVINPRLCGHLCCCRTRNCQEVDAIEYFRGQAAGLLEEVRTQRELVPQHPLGMVFVTLQSEAMATYILKDFNALDCGNGDSAVRCGCGREPQPSSCSATLKVRNWRVDYAPHPRNVYWDNLSVQGFRWWVRCLLLNFFLFFLLTFLTTPSIIISTMDKFNVTKPIYYLNSAVVSQFFPTLLLWSFSALLPTIVYYSTLGECHWNRSREQLIMMHKLYIFLLFMVLILPSLGLTSLAVFFRWLFDKEFLADGKLRFECVFLPDQGAFFVNYVITAGLVGSGMELLRLPGLLLYTIRMALARSAAERKYVKQNQAYEFEYGAMYGWTLCVFTVIMAYSITCPVIVPFGLLYLMLKHLVDKHNLYFAYLPGRLDRQVHLGAVNQALAAPIICLIWLYFFSVLRTGFMADTSLFTLVVLCVTVCICISYTCFGHFKYLSPHNYKLKEDEDALDGLADSNMVYLPRVLRTESPESPATSPDGCKTPQSYGTTDSSPSCQSPVDDELLMNP</sequence>
<keyword evidence="6 9" id="KW-0472">Membrane</keyword>
<organism evidence="13 14">
    <name type="scientific">Oncorhynchus mykiss</name>
    <name type="common">Rainbow trout</name>
    <name type="synonym">Salmo gairdneri</name>
    <dbReference type="NCBI Taxonomy" id="8022"/>
    <lineage>
        <taxon>Eukaryota</taxon>
        <taxon>Metazoa</taxon>
        <taxon>Chordata</taxon>
        <taxon>Craniata</taxon>
        <taxon>Vertebrata</taxon>
        <taxon>Euteleostomi</taxon>
        <taxon>Actinopterygii</taxon>
        <taxon>Neopterygii</taxon>
        <taxon>Teleostei</taxon>
        <taxon>Protacanthopterygii</taxon>
        <taxon>Salmoniformes</taxon>
        <taxon>Salmonidae</taxon>
        <taxon>Salmoninae</taxon>
        <taxon>Oncorhynchus</taxon>
    </lineage>
</organism>
<feature type="transmembrane region" description="Helical" evidence="9">
    <location>
        <begin position="148"/>
        <end position="174"/>
    </location>
</feature>
<dbReference type="PANTHER" id="PTHR13018:SF24">
    <property type="entry name" value="CSC1-LIKE PROTEIN 1"/>
    <property type="match status" value="1"/>
</dbReference>
<feature type="transmembrane region" description="Helical" evidence="9">
    <location>
        <begin position="474"/>
        <end position="493"/>
    </location>
</feature>
<dbReference type="Pfam" id="PF14703">
    <property type="entry name" value="PHM7_cyt"/>
    <property type="match status" value="1"/>
</dbReference>
<evidence type="ECO:0000256" key="6">
    <source>
        <dbReference type="ARBA" id="ARBA00023136"/>
    </source>
</evidence>
<feature type="transmembrane region" description="Helical" evidence="9">
    <location>
        <begin position="514"/>
        <end position="541"/>
    </location>
</feature>
<dbReference type="InterPro" id="IPR045122">
    <property type="entry name" value="Csc1-like"/>
</dbReference>
<feature type="transmembrane region" description="Helical" evidence="9">
    <location>
        <begin position="47"/>
        <end position="69"/>
    </location>
</feature>
<evidence type="ECO:0000256" key="1">
    <source>
        <dbReference type="ARBA" id="ARBA00004141"/>
    </source>
</evidence>
<dbReference type="AlphaFoldDB" id="A0A8C7QHI5"/>
<dbReference type="Pfam" id="PF02714">
    <property type="entry name" value="RSN1_7TM"/>
    <property type="match status" value="1"/>
</dbReference>
<feature type="region of interest" description="Disordered" evidence="8">
    <location>
        <begin position="763"/>
        <end position="803"/>
    </location>
</feature>
<reference evidence="13" key="1">
    <citation type="submission" date="2020-07" db="EMBL/GenBank/DDBJ databases">
        <title>A long reads based de novo assembly of the rainbow trout Arlee double haploid line genome.</title>
        <authorList>
            <person name="Gao G."/>
            <person name="Palti Y."/>
        </authorList>
    </citation>
    <scope>NUCLEOTIDE SEQUENCE [LARGE SCALE GENOMIC DNA]</scope>
</reference>
<dbReference type="Proteomes" id="UP000694395">
    <property type="component" value="Chromosome 4"/>
</dbReference>
<keyword evidence="14" id="KW-1185">Reference proteome</keyword>
<evidence type="ECO:0000256" key="9">
    <source>
        <dbReference type="SAM" id="Phobius"/>
    </source>
</evidence>
<evidence type="ECO:0000259" key="10">
    <source>
        <dbReference type="Pfam" id="PF02714"/>
    </source>
</evidence>
<dbReference type="Ensembl" id="ENSOMYT00000042305.2">
    <property type="protein sequence ID" value="ENSOMYP00000038738.2"/>
    <property type="gene ID" value="ENSOMYG00000017521.2"/>
</dbReference>
<dbReference type="Pfam" id="PF13967">
    <property type="entry name" value="RSN1_TM"/>
    <property type="match status" value="1"/>
</dbReference>
<evidence type="ECO:0000256" key="8">
    <source>
        <dbReference type="SAM" id="MobiDB-lite"/>
    </source>
</evidence>
<dbReference type="GO" id="GO:0005227">
    <property type="term" value="F:calcium-activated cation channel activity"/>
    <property type="evidence" value="ECO:0007669"/>
    <property type="project" value="InterPro"/>
</dbReference>
<feature type="domain" description="CSC1/OSCA1-like 7TM region" evidence="10">
    <location>
        <begin position="430"/>
        <end position="701"/>
    </location>
</feature>
<keyword evidence="5 9" id="KW-1133">Transmembrane helix</keyword>
<evidence type="ECO:0000256" key="7">
    <source>
        <dbReference type="ARBA" id="ARBA00036634"/>
    </source>
</evidence>
<feature type="transmembrane region" description="Helical" evidence="9">
    <location>
        <begin position="671"/>
        <end position="693"/>
    </location>
</feature>
<feature type="transmembrane region" description="Helical" evidence="9">
    <location>
        <begin position="431"/>
        <end position="454"/>
    </location>
</feature>
<evidence type="ECO:0000313" key="14">
    <source>
        <dbReference type="Proteomes" id="UP000694395"/>
    </source>
</evidence>
<proteinExistence type="inferred from homology"/>
<evidence type="ECO:0000256" key="3">
    <source>
        <dbReference type="ARBA" id="ARBA00022448"/>
    </source>
</evidence>
<reference evidence="13" key="2">
    <citation type="submission" date="2025-08" db="UniProtKB">
        <authorList>
            <consortium name="Ensembl"/>
        </authorList>
    </citation>
    <scope>IDENTIFICATION</scope>
</reference>